<evidence type="ECO:0000313" key="3">
    <source>
        <dbReference type="Proteomes" id="UP000317650"/>
    </source>
</evidence>
<sequence length="242" mass="27645">MILRRLAKRANNGYHTDLSYESAHVRKENMETKPLTAEAIALTEKKMDMTLDDIIKMSKKNTSKGRRPLRMPIKSQGFQNGNRSQNNTKVQHFMDSRSSIRQGFLAQRRSNFHGNQFQMTTEIARKVSAMPIRNRLVNQSQPRLGSSIQTSNIWRRAVTSAQRKAADGSFAGKKDKVVTEQKPETMDALFANMKKQRMRMITQQAKQSNGDQTAQRRNISHHHRGRGGAWRGSSQWSGNFGE</sequence>
<comment type="caution">
    <text evidence="2">The sequence shown here is derived from an EMBL/GenBank/DDBJ whole genome shotgun (WGS) entry which is preliminary data.</text>
</comment>
<reference evidence="2 3" key="1">
    <citation type="journal article" date="2019" name="Nat. Plants">
        <title>Genome sequencing of Musa balbisiana reveals subgenome evolution and function divergence in polyploid bananas.</title>
        <authorList>
            <person name="Yao X."/>
        </authorList>
    </citation>
    <scope>NUCLEOTIDE SEQUENCE [LARGE SCALE GENOMIC DNA]</scope>
    <source>
        <strain evidence="3">cv. DH-PKW</strain>
        <tissue evidence="2">Leaves</tissue>
    </source>
</reference>
<feature type="compositionally biased region" description="Low complexity" evidence="1">
    <location>
        <begin position="231"/>
        <end position="242"/>
    </location>
</feature>
<feature type="region of interest" description="Disordered" evidence="1">
    <location>
        <begin position="203"/>
        <end position="242"/>
    </location>
</feature>
<feature type="compositionally biased region" description="Polar residues" evidence="1">
    <location>
        <begin position="76"/>
        <end position="86"/>
    </location>
</feature>
<feature type="compositionally biased region" description="Polar residues" evidence="1">
    <location>
        <begin position="203"/>
        <end position="217"/>
    </location>
</feature>
<dbReference type="AlphaFoldDB" id="A0A4S8IR67"/>
<feature type="region of interest" description="Disordered" evidence="1">
    <location>
        <begin position="61"/>
        <end position="86"/>
    </location>
</feature>
<dbReference type="PANTHER" id="PTHR36048">
    <property type="entry name" value="RIBOSOME MATURATION FACTOR"/>
    <property type="match status" value="1"/>
</dbReference>
<name>A0A4S8IR67_MUSBA</name>
<dbReference type="PANTHER" id="PTHR36048:SF1">
    <property type="entry name" value="RIBOSOME MATURATION FACTOR"/>
    <property type="match status" value="1"/>
</dbReference>
<protein>
    <submittedName>
        <fullName evidence="2">Uncharacterized protein</fullName>
    </submittedName>
</protein>
<evidence type="ECO:0000256" key="1">
    <source>
        <dbReference type="SAM" id="MobiDB-lite"/>
    </source>
</evidence>
<dbReference type="EMBL" id="PYDT01000009">
    <property type="protein sequence ID" value="THU51095.1"/>
    <property type="molecule type" value="Genomic_DNA"/>
</dbReference>
<accession>A0A4S8IR67</accession>
<organism evidence="2 3">
    <name type="scientific">Musa balbisiana</name>
    <name type="common">Banana</name>
    <dbReference type="NCBI Taxonomy" id="52838"/>
    <lineage>
        <taxon>Eukaryota</taxon>
        <taxon>Viridiplantae</taxon>
        <taxon>Streptophyta</taxon>
        <taxon>Embryophyta</taxon>
        <taxon>Tracheophyta</taxon>
        <taxon>Spermatophyta</taxon>
        <taxon>Magnoliopsida</taxon>
        <taxon>Liliopsida</taxon>
        <taxon>Zingiberales</taxon>
        <taxon>Musaceae</taxon>
        <taxon>Musa</taxon>
    </lineage>
</organism>
<dbReference type="Proteomes" id="UP000317650">
    <property type="component" value="Chromosome 6"/>
</dbReference>
<keyword evidence="3" id="KW-1185">Reference proteome</keyword>
<gene>
    <name evidence="2" type="ORF">C4D60_Mb06t27430</name>
</gene>
<evidence type="ECO:0000313" key="2">
    <source>
        <dbReference type="EMBL" id="THU51095.1"/>
    </source>
</evidence>
<proteinExistence type="predicted"/>